<dbReference type="Gene3D" id="3.40.190.10">
    <property type="entry name" value="Periplasmic binding protein-like II"/>
    <property type="match status" value="2"/>
</dbReference>
<comment type="subunit">
    <text evidence="5">Monomer.</text>
</comment>
<dbReference type="PRINTS" id="PR00151">
    <property type="entry name" value="PORPHBDMNASE"/>
</dbReference>
<dbReference type="PANTHER" id="PTHR11557:SF0">
    <property type="entry name" value="PORPHOBILINOGEN DEAMINASE"/>
    <property type="match status" value="1"/>
</dbReference>
<evidence type="ECO:0000256" key="4">
    <source>
        <dbReference type="ARBA" id="ARBA00005638"/>
    </source>
</evidence>
<comment type="function">
    <text evidence="2">Tetrapolymerization of the monopyrrole PBG into the hydroxymethylbilane pre-uroporphyrinogen in several discrete steps.</text>
</comment>
<evidence type="ECO:0000259" key="11">
    <source>
        <dbReference type="Pfam" id="PF03900"/>
    </source>
</evidence>
<dbReference type="AlphaFoldDB" id="A0A5E6M7T4"/>
<accession>A0A5E6M7T4</accession>
<dbReference type="InterPro" id="IPR022419">
    <property type="entry name" value="Porphobilin_deaminase_cofac_BS"/>
</dbReference>
<evidence type="ECO:0000313" key="13">
    <source>
        <dbReference type="Proteomes" id="UP000334923"/>
    </source>
</evidence>
<protein>
    <recommendedName>
        <fullName evidence="9">Hydroxymethylbilane synthase</fullName>
        <ecNumber evidence="9">2.5.1.61</ecNumber>
    </recommendedName>
</protein>
<evidence type="ECO:0000256" key="9">
    <source>
        <dbReference type="NCBIfam" id="TIGR00212"/>
    </source>
</evidence>
<comment type="similarity">
    <text evidence="4">Belongs to the HMBS family.</text>
</comment>
<evidence type="ECO:0000256" key="3">
    <source>
        <dbReference type="ARBA" id="ARBA00004735"/>
    </source>
</evidence>
<organism evidence="12 13">
    <name type="scientific">Methylacidimicrobium tartarophylax</name>
    <dbReference type="NCBI Taxonomy" id="1041768"/>
    <lineage>
        <taxon>Bacteria</taxon>
        <taxon>Pseudomonadati</taxon>
        <taxon>Verrucomicrobiota</taxon>
        <taxon>Methylacidimicrobium</taxon>
    </lineage>
</organism>
<gene>
    <name evidence="12" type="primary">hemC</name>
    <name evidence="12" type="synonym">HMBS</name>
    <name evidence="12" type="ORF">MAMT_00065</name>
</gene>
<dbReference type="RefSeq" id="WP_178086818.1">
    <property type="nucleotide sequence ID" value="NZ_CABFVA020000002.1"/>
</dbReference>
<dbReference type="Pfam" id="PF03900">
    <property type="entry name" value="Porphobil_deamC"/>
    <property type="match status" value="1"/>
</dbReference>
<dbReference type="EC" id="2.5.1.61" evidence="9"/>
<evidence type="ECO:0000256" key="8">
    <source>
        <dbReference type="ARBA" id="ARBA00048169"/>
    </source>
</evidence>
<comment type="catalytic activity">
    <reaction evidence="8">
        <text>4 porphobilinogen + H2O = hydroxymethylbilane + 4 NH4(+)</text>
        <dbReference type="Rhea" id="RHEA:13185"/>
        <dbReference type="ChEBI" id="CHEBI:15377"/>
        <dbReference type="ChEBI" id="CHEBI:28938"/>
        <dbReference type="ChEBI" id="CHEBI:57845"/>
        <dbReference type="ChEBI" id="CHEBI:58126"/>
        <dbReference type="EC" id="2.5.1.61"/>
    </reaction>
</comment>
<feature type="domain" description="Porphobilinogen deaminase C-terminal" evidence="11">
    <location>
        <begin position="229"/>
        <end position="297"/>
    </location>
</feature>
<dbReference type="NCBIfam" id="TIGR00212">
    <property type="entry name" value="hemC"/>
    <property type="match status" value="1"/>
</dbReference>
<comment type="cofactor">
    <cofactor evidence="1">
        <name>dipyrromethane</name>
        <dbReference type="ChEBI" id="CHEBI:60342"/>
    </cofactor>
</comment>
<dbReference type="PIRSF" id="PIRSF001438">
    <property type="entry name" value="4pyrrol_synth_OHMeBilane_synth"/>
    <property type="match status" value="1"/>
</dbReference>
<feature type="domain" description="Porphobilinogen deaminase N-terminal" evidence="10">
    <location>
        <begin position="5"/>
        <end position="214"/>
    </location>
</feature>
<evidence type="ECO:0000256" key="2">
    <source>
        <dbReference type="ARBA" id="ARBA00002869"/>
    </source>
</evidence>
<keyword evidence="6 12" id="KW-0808">Transferase</keyword>
<sequence>MTRPLVIGSRRSGLARVQAEWVKSALEGLFTGQSFVISFLETAGDRWSERGEASLPGTGIFTKELESALLCRKIDLAVHSMKDLATELPKGLRIAAVSPREDARDVWVSRRFSHWEAALPGTTVAVGSPRRIQQFRELRPDLSFCEIRGNVDTRLRKLEANPSWSGTVLAAAGLKRLGLLESGCHLAYFPFEVMLPAPGQGALGIEARIEDEEVGRLLCPLHDDAVGWEVAAERAFLRGLGGGCRSAVGAKATVQRQELVLEGVVWIEARRRNYRKRRVGRAEEAESLGKALAEEILSEAGSPPDSGGAIQ</sequence>
<evidence type="ECO:0000259" key="10">
    <source>
        <dbReference type="Pfam" id="PF01379"/>
    </source>
</evidence>
<dbReference type="InterPro" id="IPR000860">
    <property type="entry name" value="HemC"/>
</dbReference>
<dbReference type="EMBL" id="CABFVA020000002">
    <property type="protein sequence ID" value="VVM04402.1"/>
    <property type="molecule type" value="Genomic_DNA"/>
</dbReference>
<evidence type="ECO:0000313" key="12">
    <source>
        <dbReference type="EMBL" id="VVM04402.1"/>
    </source>
</evidence>
<name>A0A5E6M7T4_9BACT</name>
<dbReference type="SUPFAM" id="SSF53850">
    <property type="entry name" value="Periplasmic binding protein-like II"/>
    <property type="match status" value="1"/>
</dbReference>
<dbReference type="Gene3D" id="3.30.160.40">
    <property type="entry name" value="Porphobilinogen deaminase, C-terminal domain"/>
    <property type="match status" value="1"/>
</dbReference>
<comment type="pathway">
    <text evidence="3">Porphyrin-containing compound metabolism; protoporphyrin-IX biosynthesis; coproporphyrinogen-III from 5-aminolevulinate: step 2/4.</text>
</comment>
<dbReference type="InterPro" id="IPR036803">
    <property type="entry name" value="Porphobilinogen_deaminase_C_sf"/>
</dbReference>
<dbReference type="PROSITE" id="PS00533">
    <property type="entry name" value="PORPHOBILINOGEN_DEAM"/>
    <property type="match status" value="1"/>
</dbReference>
<dbReference type="Proteomes" id="UP000334923">
    <property type="component" value="Unassembled WGS sequence"/>
</dbReference>
<evidence type="ECO:0000256" key="6">
    <source>
        <dbReference type="ARBA" id="ARBA00022679"/>
    </source>
</evidence>
<keyword evidence="7" id="KW-0627">Porphyrin biosynthesis</keyword>
<keyword evidence="13" id="KW-1185">Reference proteome</keyword>
<dbReference type="InterPro" id="IPR022418">
    <property type="entry name" value="Porphobilinogen_deaminase_C"/>
</dbReference>
<dbReference type="GO" id="GO:0005737">
    <property type="term" value="C:cytoplasm"/>
    <property type="evidence" value="ECO:0007669"/>
    <property type="project" value="UniProtKB-UniRule"/>
</dbReference>
<dbReference type="SUPFAM" id="SSF54782">
    <property type="entry name" value="Porphobilinogen deaminase (hydroxymethylbilane synthase), C-terminal domain"/>
    <property type="match status" value="1"/>
</dbReference>
<evidence type="ECO:0000256" key="5">
    <source>
        <dbReference type="ARBA" id="ARBA00011245"/>
    </source>
</evidence>
<evidence type="ECO:0000256" key="7">
    <source>
        <dbReference type="ARBA" id="ARBA00023244"/>
    </source>
</evidence>
<dbReference type="GO" id="GO:0004418">
    <property type="term" value="F:hydroxymethylbilane synthase activity"/>
    <property type="evidence" value="ECO:0007669"/>
    <property type="project" value="UniProtKB-UniRule"/>
</dbReference>
<evidence type="ECO:0000256" key="1">
    <source>
        <dbReference type="ARBA" id="ARBA00001916"/>
    </source>
</evidence>
<dbReference type="GO" id="GO:0006783">
    <property type="term" value="P:heme biosynthetic process"/>
    <property type="evidence" value="ECO:0007669"/>
    <property type="project" value="TreeGrafter"/>
</dbReference>
<dbReference type="Pfam" id="PF01379">
    <property type="entry name" value="Porphobil_deam"/>
    <property type="match status" value="1"/>
</dbReference>
<dbReference type="PANTHER" id="PTHR11557">
    <property type="entry name" value="PORPHOBILINOGEN DEAMINASE"/>
    <property type="match status" value="1"/>
</dbReference>
<reference evidence="12 13" key="1">
    <citation type="submission" date="2019-09" db="EMBL/GenBank/DDBJ databases">
        <authorList>
            <person name="Cremers G."/>
        </authorList>
    </citation>
    <scope>NUCLEOTIDE SEQUENCE [LARGE SCALE GENOMIC DNA]</scope>
    <source>
        <strain evidence="12">4A</strain>
    </source>
</reference>
<dbReference type="InterPro" id="IPR022417">
    <property type="entry name" value="Porphobilin_deaminase_N"/>
</dbReference>
<proteinExistence type="inferred from homology"/>